<name>A0A8I1SGU9_9PROT</name>
<dbReference type="RefSeq" id="WP_206926807.1">
    <property type="nucleotide sequence ID" value="NZ_JAEKJW010000001.1"/>
</dbReference>
<dbReference type="AlphaFoldDB" id="A0A8I1SGU9"/>
<dbReference type="Proteomes" id="UP000664405">
    <property type="component" value="Unassembled WGS sequence"/>
</dbReference>
<proteinExistence type="predicted"/>
<comment type="caution">
    <text evidence="1">The sequence shown here is derived from an EMBL/GenBank/DDBJ whole genome shotgun (WGS) entry which is preliminary data.</text>
</comment>
<protein>
    <submittedName>
        <fullName evidence="1">Uncharacterized protein</fullName>
    </submittedName>
</protein>
<sequence length="95" mass="10855">MQNVSEVRRDDPLVYGRFSNQRPVVIIEQNQENLDHLIDQYLGLADIILVPNAYIGLRMIKLFKSEDVEILAIEGLFGHDAICKSDTKVTGIWKI</sequence>
<accession>A0A8I1SGU9</accession>
<evidence type="ECO:0000313" key="2">
    <source>
        <dbReference type="Proteomes" id="UP000664405"/>
    </source>
</evidence>
<dbReference type="EMBL" id="JAEKJW010000001">
    <property type="protein sequence ID" value="MBN8195862.1"/>
    <property type="molecule type" value="Genomic_DNA"/>
</dbReference>
<gene>
    <name evidence="1" type="ORF">JF547_05215</name>
</gene>
<reference evidence="1" key="1">
    <citation type="submission" date="2020-12" db="EMBL/GenBank/DDBJ databases">
        <title>Oil enriched cultivation method for isolating marine PHA-producing bacteria.</title>
        <authorList>
            <person name="Zheng W."/>
            <person name="Yu S."/>
            <person name="Huang Y."/>
        </authorList>
    </citation>
    <scope>NUCLEOTIDE SEQUENCE</scope>
    <source>
        <strain evidence="1">SY-2-3</strain>
    </source>
</reference>
<organism evidence="1 2">
    <name type="scientific">Thalassospira povalilytica</name>
    <dbReference type="NCBI Taxonomy" id="732237"/>
    <lineage>
        <taxon>Bacteria</taxon>
        <taxon>Pseudomonadati</taxon>
        <taxon>Pseudomonadota</taxon>
        <taxon>Alphaproteobacteria</taxon>
        <taxon>Rhodospirillales</taxon>
        <taxon>Thalassospiraceae</taxon>
        <taxon>Thalassospira</taxon>
    </lineage>
</organism>
<evidence type="ECO:0000313" key="1">
    <source>
        <dbReference type="EMBL" id="MBN8195862.1"/>
    </source>
</evidence>